<dbReference type="AlphaFoldDB" id="A0A4R8VFY5"/>
<accession>A0A4R8VFY5</accession>
<reference evidence="2 3" key="1">
    <citation type="submission" date="2019-03" db="EMBL/GenBank/DDBJ databases">
        <title>Genomics of glacier-inhabiting Cryobacterium strains.</title>
        <authorList>
            <person name="Liu Q."/>
            <person name="Xin Y.-H."/>
        </authorList>
    </citation>
    <scope>NUCLEOTIDE SEQUENCE [LARGE SCALE GENOMIC DNA]</scope>
    <source>
        <strain evidence="2 3">Hh34</strain>
    </source>
</reference>
<evidence type="ECO:0000313" key="2">
    <source>
        <dbReference type="EMBL" id="TFB81913.1"/>
    </source>
</evidence>
<evidence type="ECO:0000259" key="1">
    <source>
        <dbReference type="Pfam" id="PF22553"/>
    </source>
</evidence>
<dbReference type="InterPro" id="IPR054445">
    <property type="entry name" value="T3SS_chaperone_dom"/>
</dbReference>
<dbReference type="Proteomes" id="UP000297963">
    <property type="component" value="Unassembled WGS sequence"/>
</dbReference>
<proteinExistence type="predicted"/>
<evidence type="ECO:0000313" key="3">
    <source>
        <dbReference type="Proteomes" id="UP000297963"/>
    </source>
</evidence>
<gene>
    <name evidence="2" type="ORF">E3O11_15915</name>
</gene>
<protein>
    <recommendedName>
        <fullName evidence="1">T3SS peptide-binding chaperone domain-containing protein</fullName>
    </recommendedName>
</protein>
<dbReference type="EMBL" id="SOFE01000028">
    <property type="protein sequence ID" value="TFB81913.1"/>
    <property type="molecule type" value="Genomic_DNA"/>
</dbReference>
<organism evidence="2 3">
    <name type="scientific">Cryobacterium levicorallinum</name>
    <dbReference type="NCBI Taxonomy" id="995038"/>
    <lineage>
        <taxon>Bacteria</taxon>
        <taxon>Bacillati</taxon>
        <taxon>Actinomycetota</taxon>
        <taxon>Actinomycetes</taxon>
        <taxon>Micrococcales</taxon>
        <taxon>Microbacteriaceae</taxon>
        <taxon>Cryobacterium</taxon>
    </lineage>
</organism>
<dbReference type="Pfam" id="PF22553">
    <property type="entry name" value="TY-Chap2"/>
    <property type="match status" value="1"/>
</dbReference>
<feature type="domain" description="T3SS peptide-binding chaperone" evidence="1">
    <location>
        <begin position="20"/>
        <end position="174"/>
    </location>
</feature>
<comment type="caution">
    <text evidence="2">The sequence shown here is derived from an EMBL/GenBank/DDBJ whole genome shotgun (WGS) entry which is preliminary data.</text>
</comment>
<name>A0A4R8VFY5_9MICO</name>
<sequence>MTFNPPSESRFAAASRFMTAQTWWIASELVRRHPHLLMTRVTAEDDGPVVLLHDEQDGMRIQFDLERGIRFVVLGEAVNMGWRRIVNSDSSHEIVKMIEFATGLQAPRVTPNTTHRALVYRLISSFLTSVVNDPNEWNVVPATMSTDGTNDQSAGQFLLLFPSTRAAVAAYTAQTHTQVVRCQRPRPACWENSSPDHSSLPLTAASLSASRPLHAKGPSHPPTVLGGHYLVVRVLVHVWGDRVNR</sequence>
<dbReference type="RefSeq" id="WP_134495634.1">
    <property type="nucleotide sequence ID" value="NZ_BKAC01000021.1"/>
</dbReference>